<proteinExistence type="predicted"/>
<evidence type="ECO:0000313" key="2">
    <source>
        <dbReference type="Proteomes" id="UP001165653"/>
    </source>
</evidence>
<organism evidence="1 2">
    <name type="scientific">Luteolibacter rhizosphaerae</name>
    <dbReference type="NCBI Taxonomy" id="2989719"/>
    <lineage>
        <taxon>Bacteria</taxon>
        <taxon>Pseudomonadati</taxon>
        <taxon>Verrucomicrobiota</taxon>
        <taxon>Verrucomicrobiia</taxon>
        <taxon>Verrucomicrobiales</taxon>
        <taxon>Verrucomicrobiaceae</taxon>
        <taxon>Luteolibacter</taxon>
    </lineage>
</organism>
<protein>
    <submittedName>
        <fullName evidence="1">Uncharacterized protein</fullName>
    </submittedName>
</protein>
<sequence>MKIDAPMRKSTADEALETARLSHKILERAMRSELTLASKLKAISEQDMVSESIGKKLLEAADAAQSRARQLGDMLDSARILLATGGRGESWWQGVARRMRALPEEKVRGDLLPPPHA</sequence>
<keyword evidence="2" id="KW-1185">Reference proteome</keyword>
<reference evidence="1" key="1">
    <citation type="submission" date="2022-10" db="EMBL/GenBank/DDBJ databases">
        <title>Luteolibacter sp. GHJ8, whole genome shotgun sequencing project.</title>
        <authorList>
            <person name="Zhao G."/>
            <person name="Shen L."/>
        </authorList>
    </citation>
    <scope>NUCLEOTIDE SEQUENCE</scope>
    <source>
        <strain evidence="1">GHJ8</strain>
    </source>
</reference>
<accession>A0ABT3G0E4</accession>
<gene>
    <name evidence="1" type="ORF">OJ996_05720</name>
</gene>
<dbReference type="Proteomes" id="UP001165653">
    <property type="component" value="Unassembled WGS sequence"/>
</dbReference>
<name>A0ABT3G0E4_9BACT</name>
<dbReference type="EMBL" id="JAPDDR010000002">
    <property type="protein sequence ID" value="MCW1913059.1"/>
    <property type="molecule type" value="Genomic_DNA"/>
</dbReference>
<evidence type="ECO:0000313" key="1">
    <source>
        <dbReference type="EMBL" id="MCW1913059.1"/>
    </source>
</evidence>
<comment type="caution">
    <text evidence="1">The sequence shown here is derived from an EMBL/GenBank/DDBJ whole genome shotgun (WGS) entry which is preliminary data.</text>
</comment>